<feature type="compositionally biased region" description="Polar residues" evidence="1">
    <location>
        <begin position="45"/>
        <end position="55"/>
    </location>
</feature>
<feature type="compositionally biased region" description="Low complexity" evidence="1">
    <location>
        <begin position="77"/>
        <end position="88"/>
    </location>
</feature>
<feature type="region of interest" description="Disordered" evidence="1">
    <location>
        <begin position="384"/>
        <end position="432"/>
    </location>
</feature>
<feature type="compositionally biased region" description="Low complexity" evidence="1">
    <location>
        <begin position="477"/>
        <end position="499"/>
    </location>
</feature>
<name>A0A7J7JI88_BUGNE</name>
<evidence type="ECO:0000313" key="2">
    <source>
        <dbReference type="EMBL" id="KAF6025226.1"/>
    </source>
</evidence>
<dbReference type="Proteomes" id="UP000593567">
    <property type="component" value="Unassembled WGS sequence"/>
</dbReference>
<gene>
    <name evidence="2" type="ORF">EB796_016472</name>
</gene>
<feature type="compositionally biased region" description="Low complexity" evidence="1">
    <location>
        <begin position="396"/>
        <end position="419"/>
    </location>
</feature>
<feature type="region of interest" description="Disordered" evidence="1">
    <location>
        <begin position="557"/>
        <end position="597"/>
    </location>
</feature>
<organism evidence="2 3">
    <name type="scientific">Bugula neritina</name>
    <name type="common">Brown bryozoan</name>
    <name type="synonym">Sertularia neritina</name>
    <dbReference type="NCBI Taxonomy" id="10212"/>
    <lineage>
        <taxon>Eukaryota</taxon>
        <taxon>Metazoa</taxon>
        <taxon>Spiralia</taxon>
        <taxon>Lophotrochozoa</taxon>
        <taxon>Bryozoa</taxon>
        <taxon>Gymnolaemata</taxon>
        <taxon>Cheilostomatida</taxon>
        <taxon>Flustrina</taxon>
        <taxon>Buguloidea</taxon>
        <taxon>Bugulidae</taxon>
        <taxon>Bugula</taxon>
    </lineage>
</organism>
<proteinExistence type="predicted"/>
<feature type="compositionally biased region" description="Basic residues" evidence="1">
    <location>
        <begin position="313"/>
        <end position="326"/>
    </location>
</feature>
<feature type="compositionally biased region" description="Basic residues" evidence="1">
    <location>
        <begin position="464"/>
        <end position="473"/>
    </location>
</feature>
<evidence type="ECO:0000256" key="1">
    <source>
        <dbReference type="SAM" id="MobiDB-lite"/>
    </source>
</evidence>
<dbReference type="PANTHER" id="PTHR48125:SF10">
    <property type="entry name" value="OS12G0136300 PROTEIN"/>
    <property type="match status" value="1"/>
</dbReference>
<protein>
    <submittedName>
        <fullName evidence="2">Uncharacterized protein</fullName>
    </submittedName>
</protein>
<feature type="region of interest" description="Disordered" evidence="1">
    <location>
        <begin position="45"/>
        <end position="115"/>
    </location>
</feature>
<feature type="compositionally biased region" description="Low complexity" evidence="1">
    <location>
        <begin position="450"/>
        <end position="463"/>
    </location>
</feature>
<evidence type="ECO:0000313" key="3">
    <source>
        <dbReference type="Proteomes" id="UP000593567"/>
    </source>
</evidence>
<feature type="region of interest" description="Disordered" evidence="1">
    <location>
        <begin position="448"/>
        <end position="545"/>
    </location>
</feature>
<accession>A0A7J7JI88</accession>
<dbReference type="EMBL" id="VXIV02002484">
    <property type="protein sequence ID" value="KAF6025226.1"/>
    <property type="molecule type" value="Genomic_DNA"/>
</dbReference>
<reference evidence="2" key="1">
    <citation type="submission" date="2020-06" db="EMBL/GenBank/DDBJ databases">
        <title>Draft genome of Bugula neritina, a colonial animal packing powerful symbionts and potential medicines.</title>
        <authorList>
            <person name="Rayko M."/>
        </authorList>
    </citation>
    <scope>NUCLEOTIDE SEQUENCE [LARGE SCALE GENOMIC DNA]</scope>
    <source>
        <strain evidence="2">Kwan_BN1</strain>
    </source>
</reference>
<feature type="compositionally biased region" description="Basic and acidic residues" evidence="1">
    <location>
        <begin position="264"/>
        <end position="278"/>
    </location>
</feature>
<dbReference type="PANTHER" id="PTHR48125">
    <property type="entry name" value="LP07818P1"/>
    <property type="match status" value="1"/>
</dbReference>
<feature type="region of interest" description="Disordered" evidence="1">
    <location>
        <begin position="258"/>
        <end position="346"/>
    </location>
</feature>
<dbReference type="AlphaFoldDB" id="A0A7J7JI88"/>
<feature type="region of interest" description="Disordered" evidence="1">
    <location>
        <begin position="199"/>
        <end position="240"/>
    </location>
</feature>
<sequence>MESFTPSPTDADDPGLITIDEIDCTADNEEAPRLIVVDEIKVTTSYNGRGLNNESKPVKPTTRKCSESQNELLGKASTTNQSSSNTQSLIESKPSTITKTHNIADKESTQVQSSLPISVTAPSAPPASVSLTLPAVSSSITMSRSTASPAPTIEMANLPPVTIASTQTVVASSTSSTMQLGSMSSGSATKLVVSKDSTKLEPSLQETESVKQVGESTQLADVSSQQAKVSESKNISGDMASKADTLTPLNLIESSQAVQAVGSENEHPAGVGKEKEDGEITSDDEPVVVMSKKPGSRVRSARVKSSNSERRAGHTSRRHSPRSHVASRKEPATNKKGVTKKRQQKSIVEIPEEANESYTELLKKHRVFQRIDVVETEKMLTVSKYQKEKKKLSDNSTASAAAVSVSAASTPTTPTAASTSRDKSSSEPDADVPLELLRLAALRSVTVGTKAKPSLRSSPSSSKKVTRQARKMSPRATSRSSNGSPSSSVATSTPTLSPTDSGKMANTKPLDSSPSDEDIVAAVTTLPLAGGSKDPAVETPSAKLRRKCKWEKLSREIRQDSEKGAPGGALTLSCKKIGNSVGKEGTTPEEIDSNEPPNQIAVVDHEKAVVYDERALVDEKAENCNEKAELVNKFKAESIILKGRKPESLSNEASDIKQSLGMDNTSVAKGTLNAFDLVSGAVANKTTSVANPPAPVANPPAPVANPPAPVANPPAPVANQTAPVANQTAVDFSNKVKPEPTKQMSSLNDDIIILQTGNKLKKVARNKGRQSQRSTDTTRLLFEGAVAGTSIKTGNVITPMTAVPPTPDPHHPEVVVLDSDTSMESTVQPPLPPPPPEQNTFKCESFFLFRAADKNTRGMHQVRKERYTKTLEMIENLGNPSAEEVIQGMQMSAIPVSRMTLFQLKKEIWNVGVAIENAQKTLNMYRNGKGKTKKKDRIILRGAYKAKLERILYNRTYKSHSPVPSTQATDVSSGVKEKYPSDSIFKVNPPMLPASTTVNQTTSFFTKNVPKAIHTRNMHTAKLFTDFNVNLPNSSSQNSVPAFAQNTTGLVGPSATGLVGTSATGLVGTSATGLVGTSATGLVGTSASGLGGTSTTGLVGTSAGVVGVSGMQTPTESQQKYAGSKTGVGLKKQRSAVTRTTLPSTILLHTFYFSYLRDPSS</sequence>
<comment type="caution">
    <text evidence="2">The sequence shown here is derived from an EMBL/GenBank/DDBJ whole genome shotgun (WGS) entry which is preliminary data.</text>
</comment>
<feature type="compositionally biased region" description="Polar residues" evidence="1">
    <location>
        <begin position="214"/>
        <end position="235"/>
    </location>
</feature>
<keyword evidence="3" id="KW-1185">Reference proteome</keyword>
<feature type="compositionally biased region" description="Polar residues" evidence="1">
    <location>
        <begin position="89"/>
        <end position="101"/>
    </location>
</feature>